<dbReference type="AlphaFoldDB" id="A0A4Y7T0P3"/>
<reference evidence="3 4" key="1">
    <citation type="journal article" date="2019" name="Nat. Ecol. Evol.">
        <title>Megaphylogeny resolves global patterns of mushroom evolution.</title>
        <authorList>
            <person name="Varga T."/>
            <person name="Krizsan K."/>
            <person name="Foldi C."/>
            <person name="Dima B."/>
            <person name="Sanchez-Garcia M."/>
            <person name="Sanchez-Ramirez S."/>
            <person name="Szollosi G.J."/>
            <person name="Szarkandi J.G."/>
            <person name="Papp V."/>
            <person name="Albert L."/>
            <person name="Andreopoulos W."/>
            <person name="Angelini C."/>
            <person name="Antonin V."/>
            <person name="Barry K.W."/>
            <person name="Bougher N.L."/>
            <person name="Buchanan P."/>
            <person name="Buyck B."/>
            <person name="Bense V."/>
            <person name="Catcheside P."/>
            <person name="Chovatia M."/>
            <person name="Cooper J."/>
            <person name="Damon W."/>
            <person name="Desjardin D."/>
            <person name="Finy P."/>
            <person name="Geml J."/>
            <person name="Haridas S."/>
            <person name="Hughes K."/>
            <person name="Justo A."/>
            <person name="Karasinski D."/>
            <person name="Kautmanova I."/>
            <person name="Kiss B."/>
            <person name="Kocsube S."/>
            <person name="Kotiranta H."/>
            <person name="LaButti K.M."/>
            <person name="Lechner B.E."/>
            <person name="Liimatainen K."/>
            <person name="Lipzen A."/>
            <person name="Lukacs Z."/>
            <person name="Mihaltcheva S."/>
            <person name="Morgado L.N."/>
            <person name="Niskanen T."/>
            <person name="Noordeloos M.E."/>
            <person name="Ohm R.A."/>
            <person name="Ortiz-Santana B."/>
            <person name="Ovrebo C."/>
            <person name="Racz N."/>
            <person name="Riley R."/>
            <person name="Savchenko A."/>
            <person name="Shiryaev A."/>
            <person name="Soop K."/>
            <person name="Spirin V."/>
            <person name="Szebenyi C."/>
            <person name="Tomsovsky M."/>
            <person name="Tulloss R.E."/>
            <person name="Uehling J."/>
            <person name="Grigoriev I.V."/>
            <person name="Vagvolgyi C."/>
            <person name="Papp T."/>
            <person name="Martin F.M."/>
            <person name="Miettinen O."/>
            <person name="Hibbett D.S."/>
            <person name="Nagy L.G."/>
        </authorList>
    </citation>
    <scope>NUCLEOTIDE SEQUENCE [LARGE SCALE GENOMIC DNA]</scope>
    <source>
        <strain evidence="3 4">FP101781</strain>
    </source>
</reference>
<dbReference type="EMBL" id="QPFP01000037">
    <property type="protein sequence ID" value="TEB27713.1"/>
    <property type="molecule type" value="Genomic_DNA"/>
</dbReference>
<evidence type="ECO:0000313" key="3">
    <source>
        <dbReference type="EMBL" id="TEB27713.1"/>
    </source>
</evidence>
<evidence type="ECO:0000256" key="1">
    <source>
        <dbReference type="SAM" id="Phobius"/>
    </source>
</evidence>
<evidence type="ECO:0000313" key="4">
    <source>
        <dbReference type="Proteomes" id="UP000298030"/>
    </source>
</evidence>
<dbReference type="Pfam" id="PF20152">
    <property type="entry name" value="DUF6534"/>
    <property type="match status" value="1"/>
</dbReference>
<feature type="transmembrane region" description="Helical" evidence="1">
    <location>
        <begin position="55"/>
        <end position="74"/>
    </location>
</feature>
<dbReference type="Proteomes" id="UP000298030">
    <property type="component" value="Unassembled WGS sequence"/>
</dbReference>
<feature type="transmembrane region" description="Helical" evidence="1">
    <location>
        <begin position="12"/>
        <end position="35"/>
    </location>
</feature>
<dbReference type="PANTHER" id="PTHR40465:SF1">
    <property type="entry name" value="DUF6534 DOMAIN-CONTAINING PROTEIN"/>
    <property type="match status" value="1"/>
</dbReference>
<dbReference type="PANTHER" id="PTHR40465">
    <property type="entry name" value="CHROMOSOME 1, WHOLE GENOME SHOTGUN SEQUENCE"/>
    <property type="match status" value="1"/>
</dbReference>
<dbReference type="OrthoDB" id="2535105at2759"/>
<feature type="transmembrane region" description="Helical" evidence="1">
    <location>
        <begin position="129"/>
        <end position="155"/>
    </location>
</feature>
<sequence>MPPNLYDQYWALVSLVSVFELASIVVATIGGYYILCIAIPGGDLSLQTPPVSMAVVAFNPLVAVCVQGYFAGRIRLFSQGSSAGKVVVLLIAVLALTELGSSVGLIYFGCTVNSRKLGRLAHDLEVRRVLLLFFISTALADIVITVTLVYIYIQLRNNTEHRKSKGWLGYLIAHSIENGAITSVGAVLHFVFYIAMPNTLMHLALAYVNCRLYSNVLLAFINANRRLQWKVRAESDMSVSLSNRSSSLSGSQAEITPDIIATMHRHSLPGLFQQSSRIGTTTEAIEFTAIDSSLMSESMIRSERYVASS</sequence>
<feature type="transmembrane region" description="Helical" evidence="1">
    <location>
        <begin position="167"/>
        <end position="194"/>
    </location>
</feature>
<keyword evidence="1" id="KW-1133">Transmembrane helix</keyword>
<name>A0A4Y7T0P3_COPMI</name>
<proteinExistence type="predicted"/>
<organism evidence="3 4">
    <name type="scientific">Coprinellus micaceus</name>
    <name type="common">Glistening ink-cap mushroom</name>
    <name type="synonym">Coprinus micaceus</name>
    <dbReference type="NCBI Taxonomy" id="71717"/>
    <lineage>
        <taxon>Eukaryota</taxon>
        <taxon>Fungi</taxon>
        <taxon>Dikarya</taxon>
        <taxon>Basidiomycota</taxon>
        <taxon>Agaricomycotina</taxon>
        <taxon>Agaricomycetes</taxon>
        <taxon>Agaricomycetidae</taxon>
        <taxon>Agaricales</taxon>
        <taxon>Agaricineae</taxon>
        <taxon>Psathyrellaceae</taxon>
        <taxon>Coprinellus</taxon>
    </lineage>
</organism>
<feature type="transmembrane region" description="Helical" evidence="1">
    <location>
        <begin position="86"/>
        <end position="109"/>
    </location>
</feature>
<protein>
    <recommendedName>
        <fullName evidence="2">DUF6534 domain-containing protein</fullName>
    </recommendedName>
</protein>
<accession>A0A4Y7T0P3</accession>
<comment type="caution">
    <text evidence="3">The sequence shown here is derived from an EMBL/GenBank/DDBJ whole genome shotgun (WGS) entry which is preliminary data.</text>
</comment>
<keyword evidence="4" id="KW-1185">Reference proteome</keyword>
<feature type="domain" description="DUF6534" evidence="2">
    <location>
        <begin position="138"/>
        <end position="223"/>
    </location>
</feature>
<gene>
    <name evidence="3" type="ORF">FA13DRAFT_1794472</name>
</gene>
<keyword evidence="1" id="KW-0812">Transmembrane</keyword>
<evidence type="ECO:0000259" key="2">
    <source>
        <dbReference type="Pfam" id="PF20152"/>
    </source>
</evidence>
<keyword evidence="1" id="KW-0472">Membrane</keyword>
<dbReference type="InterPro" id="IPR045339">
    <property type="entry name" value="DUF6534"/>
</dbReference>